<dbReference type="RefSeq" id="WP_269032174.1">
    <property type="nucleotide sequence ID" value="NZ_CP114040.1"/>
</dbReference>
<name>A0ABY7GSD8_9BACT</name>
<protein>
    <submittedName>
        <fullName evidence="2">Uncharacterized protein</fullName>
    </submittedName>
</protein>
<evidence type="ECO:0000313" key="3">
    <source>
        <dbReference type="Proteomes" id="UP001164459"/>
    </source>
</evidence>
<keyword evidence="3" id="KW-1185">Reference proteome</keyword>
<reference evidence="2" key="1">
    <citation type="submission" date="2022-11" db="EMBL/GenBank/DDBJ databases">
        <title>Minimal conservation of predation-associated metabolite biosynthetic gene clusters underscores biosynthetic potential of Myxococcota including descriptions for ten novel species: Archangium lansinium sp. nov., Myxococcus landrumus sp. nov., Nannocystis bai.</title>
        <authorList>
            <person name="Ahearne A."/>
            <person name="Stevens C."/>
            <person name="Dowd S."/>
        </authorList>
    </citation>
    <scope>NUCLEOTIDE SEQUENCE</scope>
    <source>
        <strain evidence="2">Fl3</strain>
    </source>
</reference>
<proteinExistence type="predicted"/>
<feature type="signal peptide" evidence="1">
    <location>
        <begin position="1"/>
        <end position="23"/>
    </location>
</feature>
<gene>
    <name evidence="2" type="ORF">O0S08_27030</name>
</gene>
<evidence type="ECO:0000313" key="2">
    <source>
        <dbReference type="EMBL" id="WAS89863.1"/>
    </source>
</evidence>
<keyword evidence="1" id="KW-0732">Signal</keyword>
<sequence>MKKTIMILANALAIAGAASVATAAPPEKEVFHFRDGLAHSDGVGDDECEARSFLFNAFENRTQVPGEGASDGSFLVAQIHVENQCTGIQIDGNASLPVEGFSMSLDGAAAAITFEAQRFGGGVSEPVEVQISVEWTGVGDILPDRFKTMFDSGGTIIRMQTHGKFRQANITVMVTIDGVPLEFDEAVGDLFESKSGSMTITHP</sequence>
<organism evidence="2 3">
    <name type="scientific">Nannocystis punicea</name>
    <dbReference type="NCBI Taxonomy" id="2995304"/>
    <lineage>
        <taxon>Bacteria</taxon>
        <taxon>Pseudomonadati</taxon>
        <taxon>Myxococcota</taxon>
        <taxon>Polyangia</taxon>
        <taxon>Nannocystales</taxon>
        <taxon>Nannocystaceae</taxon>
        <taxon>Nannocystis</taxon>
    </lineage>
</organism>
<dbReference type="EMBL" id="CP114040">
    <property type="protein sequence ID" value="WAS89863.1"/>
    <property type="molecule type" value="Genomic_DNA"/>
</dbReference>
<accession>A0ABY7GSD8</accession>
<feature type="chain" id="PRO_5045504857" evidence="1">
    <location>
        <begin position="24"/>
        <end position="203"/>
    </location>
</feature>
<evidence type="ECO:0000256" key="1">
    <source>
        <dbReference type="SAM" id="SignalP"/>
    </source>
</evidence>
<dbReference type="Proteomes" id="UP001164459">
    <property type="component" value="Chromosome"/>
</dbReference>